<evidence type="ECO:0000313" key="1">
    <source>
        <dbReference type="EMBL" id="NWJ48823.1"/>
    </source>
</evidence>
<dbReference type="Proteomes" id="UP000521676">
    <property type="component" value="Unassembled WGS sequence"/>
</dbReference>
<dbReference type="InterPro" id="IPR016024">
    <property type="entry name" value="ARM-type_fold"/>
</dbReference>
<dbReference type="InterPro" id="IPR004155">
    <property type="entry name" value="PBS_lyase_HEAT"/>
</dbReference>
<reference evidence="2" key="2">
    <citation type="journal article" date="2024" name="Nature">
        <title>Anoxygenic phototroph of the Chloroflexota uses a type I reaction centre.</title>
        <authorList>
            <person name="Tsuji J.M."/>
            <person name="Shaw N.A."/>
            <person name="Nagashima S."/>
            <person name="Venkiteswaran J.J."/>
            <person name="Schiff S.L."/>
            <person name="Watanabe T."/>
            <person name="Fukui M."/>
            <person name="Hanada S."/>
            <person name="Tank M."/>
            <person name="Neufeld J.D."/>
        </authorList>
    </citation>
    <scope>NUCLEOTIDE SEQUENCE</scope>
    <source>
        <strain evidence="2">L227-S17</strain>
    </source>
</reference>
<dbReference type="RefSeq" id="WP_341470660.1">
    <property type="nucleotide sequence ID" value="NZ_CP128400.1"/>
</dbReference>
<sequence>MNAINHLEIYVNKRIAHLAEMNKIPSDRIEQLHKALSILAFNLTDSKYTSGNKSNDATYTPVWADAIDLNIALKWLFRIKTRKDSPQKEAPLRIEEKQEAEELLGWATTAGLIFQTEQLVCFKGVRLQNYFCAKFCTSQLLEPEFLDRVRLKQFKEMLPMWAAFDSTLVPNLISRLQEVSDYQERLNIVRVLGFIGDQKAIEILLQVVKNKDETTNGKSFNIRSEASKALRSFRDNRILQALLEIILDEEEDFIFKIALVETVGEYPEALEELVLFLKHLNPKVRELAAIGLKKLSNKAAIEPLLTALNDSYPEVREQVLAVLEKIGGGNKLVEIAIMNCLQDRENKVRGAAIEALYRIDPPNAAVPLANLLLKENEVRVLLVLLEHLGKLKDTRALPALLTRLKHPDKEIRLEVIYALDHRLQVKVAK</sequence>
<accession>A0A8T7MA10</accession>
<dbReference type="InterPro" id="IPR011989">
    <property type="entry name" value="ARM-like"/>
</dbReference>
<protein>
    <submittedName>
        <fullName evidence="1">HEAT repeat domain-containing protein</fullName>
    </submittedName>
</protein>
<dbReference type="SUPFAM" id="SSF48371">
    <property type="entry name" value="ARM repeat"/>
    <property type="match status" value="2"/>
</dbReference>
<dbReference type="Gene3D" id="1.25.10.10">
    <property type="entry name" value="Leucine-rich Repeat Variant"/>
    <property type="match status" value="2"/>
</dbReference>
<gene>
    <name evidence="1" type="ORF">HXX08_23435</name>
    <name evidence="2" type="ORF">OZ401_004372</name>
</gene>
<dbReference type="Pfam" id="PF13646">
    <property type="entry name" value="HEAT_2"/>
    <property type="match status" value="2"/>
</dbReference>
<dbReference type="PANTHER" id="PTHR12697:SF5">
    <property type="entry name" value="DEOXYHYPUSINE HYDROXYLASE"/>
    <property type="match status" value="1"/>
</dbReference>
<dbReference type="GO" id="GO:0016491">
    <property type="term" value="F:oxidoreductase activity"/>
    <property type="evidence" value="ECO:0007669"/>
    <property type="project" value="TreeGrafter"/>
</dbReference>
<organism evidence="1 3">
    <name type="scientific">Candidatus Chlorohelix allophototropha</name>
    <dbReference type="NCBI Taxonomy" id="3003348"/>
    <lineage>
        <taxon>Bacteria</taxon>
        <taxon>Bacillati</taxon>
        <taxon>Chloroflexota</taxon>
        <taxon>Chloroflexia</taxon>
        <taxon>Candidatus Chloroheliales</taxon>
        <taxon>Candidatus Chloroheliaceae</taxon>
        <taxon>Candidatus Chlorohelix</taxon>
    </lineage>
</organism>
<keyword evidence="4" id="KW-1185">Reference proteome</keyword>
<name>A0A8T7MA10_9CHLR</name>
<dbReference type="SMART" id="SM00567">
    <property type="entry name" value="EZ_HEAT"/>
    <property type="match status" value="6"/>
</dbReference>
<dbReference type="EMBL" id="JACATZ010000003">
    <property type="protein sequence ID" value="NWJ48823.1"/>
    <property type="molecule type" value="Genomic_DNA"/>
</dbReference>
<dbReference type="Proteomes" id="UP001431572">
    <property type="component" value="Chromosome 2"/>
</dbReference>
<dbReference type="EMBL" id="CP128400">
    <property type="protein sequence ID" value="WJW68755.1"/>
    <property type="molecule type" value="Genomic_DNA"/>
</dbReference>
<evidence type="ECO:0000313" key="3">
    <source>
        <dbReference type="Proteomes" id="UP000521676"/>
    </source>
</evidence>
<evidence type="ECO:0000313" key="2">
    <source>
        <dbReference type="EMBL" id="WJW68755.1"/>
    </source>
</evidence>
<dbReference type="PANTHER" id="PTHR12697">
    <property type="entry name" value="PBS LYASE HEAT-LIKE PROTEIN"/>
    <property type="match status" value="1"/>
</dbReference>
<proteinExistence type="predicted"/>
<reference evidence="1 3" key="1">
    <citation type="submission" date="2020-06" db="EMBL/GenBank/DDBJ databases">
        <title>Anoxygenic phototrophic Chloroflexota member uses a Type I reaction center.</title>
        <authorList>
            <person name="Tsuji J.M."/>
            <person name="Shaw N.A."/>
            <person name="Nagashima S."/>
            <person name="Venkiteswaran J."/>
            <person name="Schiff S.L."/>
            <person name="Hanada S."/>
            <person name="Tank M."/>
            <person name="Neufeld J.D."/>
        </authorList>
    </citation>
    <scope>NUCLEOTIDE SEQUENCE [LARGE SCALE GENOMIC DNA]</scope>
    <source>
        <strain evidence="1">L227-S17</strain>
    </source>
</reference>
<evidence type="ECO:0000313" key="4">
    <source>
        <dbReference type="Proteomes" id="UP001431572"/>
    </source>
</evidence>
<dbReference type="AlphaFoldDB" id="A0A8T7MA10"/>